<dbReference type="CDD" id="cd09917">
    <property type="entry name" value="F-box_SF"/>
    <property type="match status" value="1"/>
</dbReference>
<dbReference type="InterPro" id="IPR036047">
    <property type="entry name" value="F-box-like_dom_sf"/>
</dbReference>
<evidence type="ECO:0000259" key="1">
    <source>
        <dbReference type="PROSITE" id="PS50181"/>
    </source>
</evidence>
<dbReference type="GeneID" id="9230144"/>
<dbReference type="EMBL" id="DS995704">
    <property type="protein sequence ID" value="EEQ31946.1"/>
    <property type="molecule type" value="Genomic_DNA"/>
</dbReference>
<protein>
    <recommendedName>
        <fullName evidence="1">F-box domain-containing protein</fullName>
    </recommendedName>
</protein>
<proteinExistence type="predicted"/>
<dbReference type="AlphaFoldDB" id="C5FPZ3"/>
<organism evidence="2 3">
    <name type="scientific">Arthroderma otae (strain ATCC MYA-4605 / CBS 113480)</name>
    <name type="common">Microsporum canis</name>
    <dbReference type="NCBI Taxonomy" id="554155"/>
    <lineage>
        <taxon>Eukaryota</taxon>
        <taxon>Fungi</taxon>
        <taxon>Dikarya</taxon>
        <taxon>Ascomycota</taxon>
        <taxon>Pezizomycotina</taxon>
        <taxon>Eurotiomycetes</taxon>
        <taxon>Eurotiomycetidae</taxon>
        <taxon>Onygenales</taxon>
        <taxon>Arthrodermataceae</taxon>
        <taxon>Microsporum</taxon>
    </lineage>
</organism>
<dbReference type="InterPro" id="IPR001810">
    <property type="entry name" value="F-box_dom"/>
</dbReference>
<gene>
    <name evidence="2" type="ORF">MCYG_04765</name>
</gene>
<dbReference type="Pfam" id="PF12937">
    <property type="entry name" value="F-box-like"/>
    <property type="match status" value="1"/>
</dbReference>
<dbReference type="STRING" id="554155.C5FPZ3"/>
<evidence type="ECO:0000313" key="3">
    <source>
        <dbReference type="Proteomes" id="UP000002035"/>
    </source>
</evidence>
<dbReference type="RefSeq" id="XP_002847028.1">
    <property type="nucleotide sequence ID" value="XM_002846982.1"/>
</dbReference>
<dbReference type="OrthoDB" id="5422579at2759"/>
<name>C5FPZ3_ARTOC</name>
<dbReference type="HOGENOM" id="CLU_021598_2_0_1"/>
<evidence type="ECO:0000313" key="2">
    <source>
        <dbReference type="EMBL" id="EEQ31946.1"/>
    </source>
</evidence>
<dbReference type="VEuPathDB" id="FungiDB:MCYG_04765"/>
<accession>C5FPZ3</accession>
<dbReference type="PROSITE" id="PS50181">
    <property type="entry name" value="FBOX"/>
    <property type="match status" value="1"/>
</dbReference>
<sequence>MASSPSAQATTDRNRLTTLPVETYLSILSYLPNSDIKNLRLTCSSLSNIAYLRLKRVFLSVNRRDIDVFRAIASHETLCQKVVEIIWDDTQFISWKLEEVVREDGYLVGAVTGAVYDGSTDRGGTVKRCPKWFTRGCVDNIHELGCCTYDEVEDAELIKRRAQVSALIPPWDSWTHYQRLTQEQEEVIRSRADVDALKFGLDRFPALKRVTLIPSAHKQLFTPLYDTPMIRSLPYTFNYPMPCIWTGLDESGIPDHAVPWNDKLVIDTTGLNTGVNYHIFNTPCRESFDLDTLLRQPGFRHLDLNLFVGWEKDDVWLPFRHCLLHSCLSQCSDLEYISFRTNRGIYATDDLSMDHFIPLQSIFPVEKWPRLKHFALSSFPVVQSDLLALLAGLPPTLRSVELSQLLFIDEEECYTSLLEQMRNTLHWGDRPEEERPRVSFWPRQPSGMPHIYAWMENSVENFLYGGGENPMHRGPGRRMYFSG</sequence>
<dbReference type="eggNOG" id="ENOG502SJQV">
    <property type="taxonomic scope" value="Eukaryota"/>
</dbReference>
<dbReference type="OMA" id="VTEVIWD"/>
<dbReference type="SUPFAM" id="SSF81383">
    <property type="entry name" value="F-box domain"/>
    <property type="match status" value="1"/>
</dbReference>
<keyword evidence="3" id="KW-1185">Reference proteome</keyword>
<reference evidence="3" key="1">
    <citation type="journal article" date="2012" name="MBio">
        <title>Comparative genome analysis of Trichophyton rubrum and related dermatophytes reveals candidate genes involved in infection.</title>
        <authorList>
            <person name="Martinez D.A."/>
            <person name="Oliver B.G."/>
            <person name="Graeser Y."/>
            <person name="Goldberg J.M."/>
            <person name="Li W."/>
            <person name="Martinez-Rossi N.M."/>
            <person name="Monod M."/>
            <person name="Shelest E."/>
            <person name="Barton R.C."/>
            <person name="Birch E."/>
            <person name="Brakhage A.A."/>
            <person name="Chen Z."/>
            <person name="Gurr S.J."/>
            <person name="Heiman D."/>
            <person name="Heitman J."/>
            <person name="Kosti I."/>
            <person name="Rossi A."/>
            <person name="Saif S."/>
            <person name="Samalova M."/>
            <person name="Saunders C.W."/>
            <person name="Shea T."/>
            <person name="Summerbell R.C."/>
            <person name="Xu J."/>
            <person name="Young S."/>
            <person name="Zeng Q."/>
            <person name="Birren B.W."/>
            <person name="Cuomo C.A."/>
            <person name="White T.C."/>
        </authorList>
    </citation>
    <scope>NUCLEOTIDE SEQUENCE [LARGE SCALE GENOMIC DNA]</scope>
    <source>
        <strain evidence="3">ATCC MYA-4605 / CBS 113480</strain>
    </source>
</reference>
<dbReference type="Proteomes" id="UP000002035">
    <property type="component" value="Unassembled WGS sequence"/>
</dbReference>
<feature type="domain" description="F-box" evidence="1">
    <location>
        <begin position="13"/>
        <end position="61"/>
    </location>
</feature>